<keyword evidence="5 8" id="KW-0808">Transferase</keyword>
<evidence type="ECO:0000256" key="7">
    <source>
        <dbReference type="ARBA" id="ARBA00044633"/>
    </source>
</evidence>
<comment type="caution">
    <text evidence="8">Lacks conserved residue(s) required for the propagation of feature annotation.</text>
</comment>
<feature type="binding site" evidence="8">
    <location>
        <position position="358"/>
    </location>
    <ligand>
        <name>3-phosphoshikimate</name>
        <dbReference type="ChEBI" id="CHEBI:145989"/>
    </ligand>
</feature>
<dbReference type="RefSeq" id="WP_103976967.1">
    <property type="nucleotide sequence ID" value="NZ_PGLV01000001.1"/>
</dbReference>
<evidence type="ECO:0000259" key="9">
    <source>
        <dbReference type="Pfam" id="PF00275"/>
    </source>
</evidence>
<dbReference type="GO" id="GO:0003866">
    <property type="term" value="F:3-phosphoshikimate 1-carboxyvinyltransferase activity"/>
    <property type="evidence" value="ECO:0007669"/>
    <property type="project" value="UniProtKB-UniRule"/>
</dbReference>
<name>A0A2S5D1T3_LYSSH</name>
<reference evidence="10 11" key="1">
    <citation type="submission" date="2017-11" db="EMBL/GenBank/DDBJ databases">
        <title>Genome sequence of Lysinibacillus sphaericus, a lignin-degrading bacteria isolated from municipal solid waste soil.</title>
        <authorList>
            <person name="Persinoti G.F."/>
            <person name="Paixao D.A."/>
            <person name="Bugg T.D."/>
            <person name="Squina F.M."/>
        </authorList>
    </citation>
    <scope>NUCLEOTIDE SEQUENCE [LARGE SCALE GENOMIC DNA]</scope>
    <source>
        <strain evidence="10 11">A1</strain>
    </source>
</reference>
<dbReference type="InterPro" id="IPR001986">
    <property type="entry name" value="Enolpyruvate_Tfrase_dom"/>
</dbReference>
<feature type="binding site" evidence="8">
    <location>
        <position position="331"/>
    </location>
    <ligand>
        <name>3-phosphoshikimate</name>
        <dbReference type="ChEBI" id="CHEBI:145989"/>
    </ligand>
</feature>
<comment type="catalytic activity">
    <reaction evidence="7">
        <text>3-phosphoshikimate + phosphoenolpyruvate = 5-O-(1-carboxyvinyl)-3-phosphoshikimate + phosphate</text>
        <dbReference type="Rhea" id="RHEA:21256"/>
        <dbReference type="ChEBI" id="CHEBI:43474"/>
        <dbReference type="ChEBI" id="CHEBI:57701"/>
        <dbReference type="ChEBI" id="CHEBI:58702"/>
        <dbReference type="ChEBI" id="CHEBI:145989"/>
        <dbReference type="EC" id="2.5.1.19"/>
    </reaction>
    <physiologicalReaction direction="left-to-right" evidence="7">
        <dbReference type="Rhea" id="RHEA:21257"/>
    </physiologicalReaction>
</comment>
<feature type="binding site" evidence="8">
    <location>
        <position position="35"/>
    </location>
    <ligand>
        <name>phosphoenolpyruvate</name>
        <dbReference type="ChEBI" id="CHEBI:58702"/>
    </ligand>
</feature>
<evidence type="ECO:0000313" key="11">
    <source>
        <dbReference type="Proteomes" id="UP000237319"/>
    </source>
</evidence>
<keyword evidence="4 8" id="KW-0028">Amino-acid biosynthesis</keyword>
<dbReference type="SUPFAM" id="SSF55205">
    <property type="entry name" value="EPT/RTPC-like"/>
    <property type="match status" value="1"/>
</dbReference>
<dbReference type="AlphaFoldDB" id="A0A2S5D1T3"/>
<evidence type="ECO:0000256" key="2">
    <source>
        <dbReference type="ARBA" id="ARBA00009948"/>
    </source>
</evidence>
<evidence type="ECO:0000256" key="6">
    <source>
        <dbReference type="ARBA" id="ARBA00023141"/>
    </source>
</evidence>
<feature type="binding site" evidence="8">
    <location>
        <position position="40"/>
    </location>
    <ligand>
        <name>3-phosphoshikimate</name>
        <dbReference type="ChEBI" id="CHEBI:145989"/>
    </ligand>
</feature>
<dbReference type="Proteomes" id="UP000237319">
    <property type="component" value="Unassembled WGS sequence"/>
</dbReference>
<feature type="binding site" evidence="8">
    <location>
        <position position="404"/>
    </location>
    <ligand>
        <name>phosphoenolpyruvate</name>
        <dbReference type="ChEBI" id="CHEBI:58702"/>
    </ligand>
</feature>
<organism evidence="10 11">
    <name type="scientific">Lysinibacillus sphaericus</name>
    <name type="common">Bacillus sphaericus</name>
    <dbReference type="NCBI Taxonomy" id="1421"/>
    <lineage>
        <taxon>Bacteria</taxon>
        <taxon>Bacillati</taxon>
        <taxon>Bacillota</taxon>
        <taxon>Bacilli</taxon>
        <taxon>Bacillales</taxon>
        <taxon>Bacillaceae</taxon>
        <taxon>Lysinibacillus</taxon>
    </lineage>
</organism>
<accession>A0A2S5D1T3</accession>
<dbReference type="NCBIfam" id="TIGR01356">
    <property type="entry name" value="aroA"/>
    <property type="match status" value="1"/>
</dbReference>
<dbReference type="InterPro" id="IPR006264">
    <property type="entry name" value="EPSP_synthase"/>
</dbReference>
<dbReference type="UniPathway" id="UPA00053">
    <property type="reaction ID" value="UER00089"/>
</dbReference>
<comment type="subcellular location">
    <subcellularLocation>
        <location evidence="8">Cytoplasm</location>
    </subcellularLocation>
</comment>
<dbReference type="Gene3D" id="3.65.10.10">
    <property type="entry name" value="Enolpyruvate transferase domain"/>
    <property type="match status" value="2"/>
</dbReference>
<feature type="binding site" evidence="8">
    <location>
        <position position="36"/>
    </location>
    <ligand>
        <name>3-phosphoshikimate</name>
        <dbReference type="ChEBI" id="CHEBI:145989"/>
    </ligand>
</feature>
<keyword evidence="11" id="KW-1185">Reference proteome</keyword>
<feature type="binding site" evidence="8">
    <location>
        <position position="35"/>
    </location>
    <ligand>
        <name>3-phosphoshikimate</name>
        <dbReference type="ChEBI" id="CHEBI:145989"/>
    </ligand>
</feature>
<feature type="binding site" evidence="8">
    <location>
        <position position="180"/>
    </location>
    <ligand>
        <name>3-phosphoshikimate</name>
        <dbReference type="ChEBI" id="CHEBI:145989"/>
    </ligand>
</feature>
<dbReference type="GO" id="GO:0009423">
    <property type="term" value="P:chorismate biosynthetic process"/>
    <property type="evidence" value="ECO:0007669"/>
    <property type="project" value="UniProtKB-UniRule"/>
</dbReference>
<dbReference type="GO" id="GO:0009073">
    <property type="term" value="P:aromatic amino acid family biosynthetic process"/>
    <property type="evidence" value="ECO:0007669"/>
    <property type="project" value="UniProtKB-KW"/>
</dbReference>
<evidence type="ECO:0000256" key="4">
    <source>
        <dbReference type="ARBA" id="ARBA00022605"/>
    </source>
</evidence>
<keyword evidence="3 8" id="KW-0963">Cytoplasm</keyword>
<comment type="similarity">
    <text evidence="2 8">Belongs to the EPSP synthase family.</text>
</comment>
<dbReference type="PANTHER" id="PTHR21090:SF5">
    <property type="entry name" value="PENTAFUNCTIONAL AROM POLYPEPTIDE"/>
    <property type="match status" value="1"/>
</dbReference>
<dbReference type="Pfam" id="PF00275">
    <property type="entry name" value="EPSP_synthase"/>
    <property type="match status" value="1"/>
</dbReference>
<feature type="domain" description="Enolpyruvate transferase" evidence="9">
    <location>
        <begin position="21"/>
        <end position="439"/>
    </location>
</feature>
<evidence type="ECO:0000313" key="10">
    <source>
        <dbReference type="EMBL" id="POZ56948.1"/>
    </source>
</evidence>
<gene>
    <name evidence="10" type="primary">aroA1_1</name>
    <name evidence="8" type="synonym">aroA</name>
    <name evidence="10" type="ORF">LYSIN_01731</name>
</gene>
<dbReference type="PIRSF" id="PIRSF000505">
    <property type="entry name" value="EPSPS"/>
    <property type="match status" value="1"/>
</dbReference>
<dbReference type="FunFam" id="3.65.10.10:FF:000005">
    <property type="entry name" value="3-phosphoshikimate 1-carboxyvinyltransferase"/>
    <property type="match status" value="1"/>
</dbReference>
<comment type="subunit">
    <text evidence="8">Monomer.</text>
</comment>
<dbReference type="PANTHER" id="PTHR21090">
    <property type="entry name" value="AROM/DEHYDROQUINATE SYNTHASE"/>
    <property type="match status" value="1"/>
</dbReference>
<feature type="binding site" evidence="8">
    <location>
        <position position="362"/>
    </location>
    <ligand>
        <name>phosphoenolpyruvate</name>
        <dbReference type="ChEBI" id="CHEBI:58702"/>
    </ligand>
</feature>
<evidence type="ECO:0000256" key="5">
    <source>
        <dbReference type="ARBA" id="ARBA00022679"/>
    </source>
</evidence>
<feature type="binding site" evidence="8">
    <location>
        <position position="135"/>
    </location>
    <ligand>
        <name>phosphoenolpyruvate</name>
        <dbReference type="ChEBI" id="CHEBI:58702"/>
    </ligand>
</feature>
<dbReference type="EC" id="2.5.1.19" evidence="8"/>
<proteinExistence type="inferred from homology"/>
<feature type="active site" description="Proton acceptor" evidence="8">
    <location>
        <position position="331"/>
    </location>
</feature>
<sequence length="453" mass="49636">MIDNQNTLEKLYKANSVTLRSPRKIRGSVNIAPDKSISHRAAFLATLADGDSYIYNYLDGKDTINTLECLKQLGVKVHKDKEKIIIEGLGGKSLKESNDILNVGTSATTMRFLSGLVAPESFLTIITGTNRTIYRPMDRIISPLTMMGAQILGKQNNTLAPLAIRGKDLQGIDYSNDFPSGEVKTALILAALKAKGKTTIKSRLASRDHTERMLTIMGKNLEVSNEGKCIKINPLSSPLRPCDFKIPNEISVAVYWIVLGLVHPDSDLLIKNVGVNPTRTGLIDILEKMGANIKILNYREESNEPVGDIKVSSSKLKGVIIEESLYPRMVDEFPGFALAASLAEGVTIIKGATDLKNKKTNRIKSIVEEFSKLGAIVYKTEDGMIFEGVKYLNGNVCTSHGDHRTGNSLIMAGLVAEGVTKVENILPVARTSYPKIWDEIINICGKESIINFE</sequence>
<comment type="caution">
    <text evidence="10">The sequence shown here is derived from an EMBL/GenBank/DDBJ whole genome shotgun (WGS) entry which is preliminary data.</text>
</comment>
<dbReference type="GO" id="GO:0008652">
    <property type="term" value="P:amino acid biosynthetic process"/>
    <property type="evidence" value="ECO:0007669"/>
    <property type="project" value="UniProtKB-KW"/>
</dbReference>
<evidence type="ECO:0000256" key="1">
    <source>
        <dbReference type="ARBA" id="ARBA00004811"/>
    </source>
</evidence>
<protein>
    <recommendedName>
        <fullName evidence="8">3-phosphoshikimate 1-carboxyvinyltransferase</fullName>
        <ecNumber evidence="8">2.5.1.19</ecNumber>
    </recommendedName>
    <alternativeName>
        <fullName evidence="8">5-enolpyruvylshikimate-3-phosphate synthase</fullName>
        <shortName evidence="8">EPSP synthase</shortName>
        <shortName evidence="8">EPSPS</shortName>
    </alternativeName>
</protein>
<dbReference type="InterPro" id="IPR013792">
    <property type="entry name" value="RNA3'P_cycl/enolpyr_Trfase_a/b"/>
</dbReference>
<keyword evidence="6 8" id="KW-0057">Aromatic amino acid biosynthesis</keyword>
<dbReference type="HAMAP" id="MF_00210">
    <property type="entry name" value="EPSP_synth"/>
    <property type="match status" value="1"/>
</dbReference>
<dbReference type="InterPro" id="IPR036968">
    <property type="entry name" value="Enolpyruvate_Tfrase_sf"/>
</dbReference>
<evidence type="ECO:0000256" key="8">
    <source>
        <dbReference type="HAMAP-Rule" id="MF_00210"/>
    </source>
</evidence>
<evidence type="ECO:0000256" key="3">
    <source>
        <dbReference type="ARBA" id="ARBA00022490"/>
    </source>
</evidence>
<dbReference type="GO" id="GO:0005737">
    <property type="term" value="C:cytoplasm"/>
    <property type="evidence" value="ECO:0007669"/>
    <property type="project" value="UniProtKB-SubCell"/>
</dbReference>
<comment type="pathway">
    <text evidence="1 8">Metabolic intermediate biosynthesis; chorismate biosynthesis; chorismate from D-erythrose 4-phosphate and phosphoenolpyruvate: step 6/7.</text>
</comment>
<dbReference type="CDD" id="cd01556">
    <property type="entry name" value="EPSP_synthase"/>
    <property type="match status" value="1"/>
</dbReference>
<comment type="function">
    <text evidence="8">Catalyzes the transfer of the enolpyruvyl moiety of phosphoenolpyruvate (PEP) to the 5-hydroxyl of shikimate-3-phosphate (S3P) to produce enolpyruvyl shikimate-3-phosphate and inorganic phosphate.</text>
</comment>
<dbReference type="EMBL" id="PGLV01000001">
    <property type="protein sequence ID" value="POZ56948.1"/>
    <property type="molecule type" value="Genomic_DNA"/>
</dbReference>